<protein>
    <recommendedName>
        <fullName evidence="5">Chromosome partition protein Smc</fullName>
    </recommendedName>
</protein>
<name>A0ABT9PJU7_9ACTO</name>
<evidence type="ECO:0000256" key="2">
    <source>
        <dbReference type="SAM" id="MobiDB-lite"/>
    </source>
</evidence>
<evidence type="ECO:0000256" key="1">
    <source>
        <dbReference type="SAM" id="Coils"/>
    </source>
</evidence>
<organism evidence="3 4">
    <name type="scientific">Trueperella abortisuis</name>
    <dbReference type="NCBI Taxonomy" id="445930"/>
    <lineage>
        <taxon>Bacteria</taxon>
        <taxon>Bacillati</taxon>
        <taxon>Actinomycetota</taxon>
        <taxon>Actinomycetes</taxon>
        <taxon>Actinomycetales</taxon>
        <taxon>Actinomycetaceae</taxon>
        <taxon>Trueperella</taxon>
    </lineage>
</organism>
<keyword evidence="1" id="KW-0175">Coiled coil</keyword>
<dbReference type="RefSeq" id="WP_307635097.1">
    <property type="nucleotide sequence ID" value="NZ_JAUSQL010000001.1"/>
</dbReference>
<feature type="coiled-coil region" evidence="1">
    <location>
        <begin position="237"/>
        <end position="320"/>
    </location>
</feature>
<evidence type="ECO:0000313" key="4">
    <source>
        <dbReference type="Proteomes" id="UP001230145"/>
    </source>
</evidence>
<dbReference type="EMBL" id="JAUSQL010000001">
    <property type="protein sequence ID" value="MDP9832990.1"/>
    <property type="molecule type" value="Genomic_DNA"/>
</dbReference>
<keyword evidence="4" id="KW-1185">Reference proteome</keyword>
<feature type="coiled-coil region" evidence="1">
    <location>
        <begin position="114"/>
        <end position="148"/>
    </location>
</feature>
<feature type="compositionally biased region" description="Low complexity" evidence="2">
    <location>
        <begin position="198"/>
        <end position="212"/>
    </location>
</feature>
<evidence type="ECO:0000313" key="3">
    <source>
        <dbReference type="EMBL" id="MDP9832990.1"/>
    </source>
</evidence>
<proteinExistence type="predicted"/>
<feature type="region of interest" description="Disordered" evidence="2">
    <location>
        <begin position="184"/>
        <end position="213"/>
    </location>
</feature>
<dbReference type="Proteomes" id="UP001230145">
    <property type="component" value="Unassembled WGS sequence"/>
</dbReference>
<evidence type="ECO:0008006" key="5">
    <source>
        <dbReference type="Google" id="ProtNLM"/>
    </source>
</evidence>
<gene>
    <name evidence="3" type="ORF">J2S45_001669</name>
</gene>
<accession>A0ABT9PJU7</accession>
<reference evidence="3 4" key="1">
    <citation type="submission" date="2023-07" db="EMBL/GenBank/DDBJ databases">
        <title>Sequencing the genomes of 1000 actinobacteria strains.</title>
        <authorList>
            <person name="Klenk H.-P."/>
        </authorList>
    </citation>
    <scope>NUCLEOTIDE SEQUENCE [LARGE SCALE GENOMIC DNA]</scope>
    <source>
        <strain evidence="3 4">DSM 19515</strain>
    </source>
</reference>
<sequence>MTILSAYDGQPEGPEAGRVERTGVLKELSADSKRGLVSYMGVDLWLPLMPGMFVIGGLVSVLEERGRPVRVLAAVSDRPLAQPGEDAASGELVVRRAPSWAGTVLEPITERGMTEEEKARLEEATQELADAKQELAAADSALSEHLATLEEKLATEAGRIDAAVISARGAHNAAVSAQEAADEAAQKYGPLDERTRKAQQAADQAKRGAQAASESAREALTQYAAVDAQAQAAQGAAQQAQQAAESAQVVADTARENARTAQQTADEAAAKYGALDERTRTAQSAADVAKQTARAAQATADQVKKDAAALQSKVEKTEVDLGKVVLALDGKTAITISTSRPSTRTPGKVKGDVWWQTDMSHNLYGQWTWDGSQWKASLIRNELVASLDVHKLQVTGSARIATAVVNKLYSELIVAKLFVAQRVIAEHMMANGSVTSRMLNVVPENGKGGLQLKPDGLMIVDADGVGAVDLRVNTENYISFYQDGAATFFVSAQGDLTAQNITANDTLTYRGVELATLLDPLPRGVIGQSMLNNTIISGGPWTEICSVSFVPEVGRQYRAVLSVSAKSSASISHAVGAKFSANSTFSRTWIAPYFEGGTEVSYTHEFSFNAYDTGASAQQEVTLSVYGQSSEAPSQIAFRGWGDAITTRRACYMLVEDIGVAAPLQMQTMRSQLGDSVSTTTERQYTTEWVMTGFQNYNAGRKYAHTSGNIAGGYYGGEWRGIMFFNYGTIRSALTGSHVASIDIYLPNAHTYSSAGSTVLIGSHSYASAPASSPSLSAATSTHFGRGQGKWVPLPGSVATGFATGSIRGLGVYGGSQSNYALFRPQGVKIRATYTK</sequence>
<comment type="caution">
    <text evidence="3">The sequence shown here is derived from an EMBL/GenBank/DDBJ whole genome shotgun (WGS) entry which is preliminary data.</text>
</comment>